<dbReference type="InterPro" id="IPR036378">
    <property type="entry name" value="FAS1_dom_sf"/>
</dbReference>
<name>A0A4S2H2T7_9PROT</name>
<dbReference type="Gene3D" id="2.30.180.10">
    <property type="entry name" value="FAS1 domain"/>
    <property type="match status" value="1"/>
</dbReference>
<evidence type="ECO:0000256" key="1">
    <source>
        <dbReference type="SAM" id="SignalP"/>
    </source>
</evidence>
<feature type="chain" id="PRO_5020947151" evidence="1">
    <location>
        <begin position="22"/>
        <end position="171"/>
    </location>
</feature>
<evidence type="ECO:0000313" key="3">
    <source>
        <dbReference type="EMBL" id="TGY89905.1"/>
    </source>
</evidence>
<dbReference type="PANTHER" id="PTHR10900">
    <property type="entry name" value="PERIOSTIN-RELATED"/>
    <property type="match status" value="1"/>
</dbReference>
<dbReference type="GO" id="GO:0005615">
    <property type="term" value="C:extracellular space"/>
    <property type="evidence" value="ECO:0007669"/>
    <property type="project" value="TreeGrafter"/>
</dbReference>
<sequence length="171" mass="17558">MRFTALLSTAAIALTAAPALADHHASGDHHQMQADIVDTAIQADGFDTLVAALQAAELVEALKGEGPFTVFAPNDPAFAALPEGTLDTLLQPENKDQLVSVLTYHVVPGEYTAAGTEPGTYELETLQGDTVNVVVNADGSVTVDGASVVAADVDASNGVIHVIDTVILPGE</sequence>
<dbReference type="AlphaFoldDB" id="A0A4S2H2T7"/>
<dbReference type="EMBL" id="SRXW01000001">
    <property type="protein sequence ID" value="TGY89905.1"/>
    <property type="molecule type" value="Genomic_DNA"/>
</dbReference>
<evidence type="ECO:0000259" key="2">
    <source>
        <dbReference type="PROSITE" id="PS50213"/>
    </source>
</evidence>
<dbReference type="PANTHER" id="PTHR10900:SF77">
    <property type="entry name" value="FI19380P1"/>
    <property type="match status" value="1"/>
</dbReference>
<dbReference type="InterPro" id="IPR000782">
    <property type="entry name" value="FAS1_domain"/>
</dbReference>
<dbReference type="SMART" id="SM00554">
    <property type="entry name" value="FAS1"/>
    <property type="match status" value="1"/>
</dbReference>
<gene>
    <name evidence="3" type="ORF">E5163_01835</name>
</gene>
<keyword evidence="4" id="KW-1185">Reference proteome</keyword>
<dbReference type="Pfam" id="PF02469">
    <property type="entry name" value="Fasciclin"/>
    <property type="match status" value="1"/>
</dbReference>
<evidence type="ECO:0000313" key="4">
    <source>
        <dbReference type="Proteomes" id="UP000308054"/>
    </source>
</evidence>
<proteinExistence type="predicted"/>
<dbReference type="OrthoDB" id="9800666at2"/>
<reference evidence="3 4" key="1">
    <citation type="journal article" date="2017" name="Int. J. Syst. Evol. Microbiol.">
        <title>Marinicauda algicola sp. nov., isolated from a marine red alga Rhodosorus marinus.</title>
        <authorList>
            <person name="Jeong S.E."/>
            <person name="Jeon S.H."/>
            <person name="Chun B.H."/>
            <person name="Kim D.W."/>
            <person name="Jeon C.O."/>
        </authorList>
    </citation>
    <scope>NUCLEOTIDE SEQUENCE [LARGE SCALE GENOMIC DNA]</scope>
    <source>
        <strain evidence="3 4">JCM 31718</strain>
    </source>
</reference>
<feature type="signal peptide" evidence="1">
    <location>
        <begin position="1"/>
        <end position="21"/>
    </location>
</feature>
<accession>A0A4S2H2T7</accession>
<dbReference type="SUPFAM" id="SSF82153">
    <property type="entry name" value="FAS1 domain"/>
    <property type="match status" value="1"/>
</dbReference>
<organism evidence="3 4">
    <name type="scientific">Marinicauda algicola</name>
    <dbReference type="NCBI Taxonomy" id="2029849"/>
    <lineage>
        <taxon>Bacteria</taxon>
        <taxon>Pseudomonadati</taxon>
        <taxon>Pseudomonadota</taxon>
        <taxon>Alphaproteobacteria</taxon>
        <taxon>Maricaulales</taxon>
        <taxon>Maricaulaceae</taxon>
        <taxon>Marinicauda</taxon>
    </lineage>
</organism>
<feature type="domain" description="FAS1" evidence="2">
    <location>
        <begin position="33"/>
        <end position="167"/>
    </location>
</feature>
<keyword evidence="1" id="KW-0732">Signal</keyword>
<dbReference type="InterPro" id="IPR050904">
    <property type="entry name" value="Adhesion/Biosynth-related"/>
</dbReference>
<dbReference type="Proteomes" id="UP000308054">
    <property type="component" value="Unassembled WGS sequence"/>
</dbReference>
<dbReference type="RefSeq" id="WP_135994402.1">
    <property type="nucleotide sequence ID" value="NZ_CP071057.1"/>
</dbReference>
<dbReference type="PROSITE" id="PS50213">
    <property type="entry name" value="FAS1"/>
    <property type="match status" value="1"/>
</dbReference>
<dbReference type="FunFam" id="2.30.180.10:FF:000019">
    <property type="entry name" value="Cell surface lipoprotein"/>
    <property type="match status" value="1"/>
</dbReference>
<protein>
    <submittedName>
        <fullName evidence="3">Fasciclin domain-containing protein</fullName>
    </submittedName>
</protein>
<comment type="caution">
    <text evidence="3">The sequence shown here is derived from an EMBL/GenBank/DDBJ whole genome shotgun (WGS) entry which is preliminary data.</text>
</comment>